<evidence type="ECO:0000256" key="8">
    <source>
        <dbReference type="PIRSR" id="PIRSR618044-2"/>
    </source>
</evidence>
<keyword evidence="3" id="KW-0378">Hydrolase</keyword>
<evidence type="ECO:0000256" key="3">
    <source>
        <dbReference type="ARBA" id="ARBA00022801"/>
    </source>
</evidence>
<protein>
    <recommendedName>
        <fullName evidence="11">Peptidase S11 D-alanyl-D-alanine carboxypeptidase A N-terminal domain-containing protein</fullName>
    </recommendedName>
</protein>
<comment type="similarity">
    <text evidence="1 9">Belongs to the peptidase S11 family.</text>
</comment>
<feature type="active site" description="Acyl-ester intermediate" evidence="7">
    <location>
        <position position="112"/>
    </location>
</feature>
<evidence type="ECO:0000313" key="12">
    <source>
        <dbReference type="EMBL" id="KKT38718.1"/>
    </source>
</evidence>
<evidence type="ECO:0000256" key="6">
    <source>
        <dbReference type="ARBA" id="ARBA00023316"/>
    </source>
</evidence>
<keyword evidence="5" id="KW-0573">Peptidoglycan synthesis</keyword>
<evidence type="ECO:0000256" key="5">
    <source>
        <dbReference type="ARBA" id="ARBA00022984"/>
    </source>
</evidence>
<dbReference type="GO" id="GO:0009252">
    <property type="term" value="P:peptidoglycan biosynthetic process"/>
    <property type="evidence" value="ECO:0007669"/>
    <property type="project" value="UniProtKB-KW"/>
</dbReference>
<dbReference type="SUPFAM" id="SSF56601">
    <property type="entry name" value="beta-lactamase/transpeptidase-like"/>
    <property type="match status" value="1"/>
</dbReference>
<keyword evidence="10" id="KW-0812">Transmembrane</keyword>
<reference evidence="12 13" key="1">
    <citation type="journal article" date="2015" name="Nature">
        <title>rRNA introns, odd ribosomes, and small enigmatic genomes across a large radiation of phyla.</title>
        <authorList>
            <person name="Brown C.T."/>
            <person name="Hug L.A."/>
            <person name="Thomas B.C."/>
            <person name="Sharon I."/>
            <person name="Castelle C.J."/>
            <person name="Singh A."/>
            <person name="Wilkins M.J."/>
            <person name="Williams K.H."/>
            <person name="Banfield J.F."/>
        </authorList>
    </citation>
    <scope>NUCLEOTIDE SEQUENCE [LARGE SCALE GENOMIC DNA]</scope>
</reference>
<dbReference type="InterPro" id="IPR018044">
    <property type="entry name" value="Peptidase_S11"/>
</dbReference>
<accession>A0A0G1GWX5</accession>
<evidence type="ECO:0000313" key="13">
    <source>
        <dbReference type="Proteomes" id="UP000034617"/>
    </source>
</evidence>
<feature type="domain" description="Peptidase S11 D-alanyl-D-alanine carboxypeptidase A N-terminal" evidence="11">
    <location>
        <begin position="81"/>
        <end position="301"/>
    </location>
</feature>
<dbReference type="Pfam" id="PF00768">
    <property type="entry name" value="Peptidase_S11"/>
    <property type="match status" value="1"/>
</dbReference>
<feature type="binding site" evidence="8">
    <location>
        <position position="272"/>
    </location>
    <ligand>
        <name>substrate</name>
    </ligand>
</feature>
<evidence type="ECO:0000256" key="2">
    <source>
        <dbReference type="ARBA" id="ARBA00022729"/>
    </source>
</evidence>
<evidence type="ECO:0000256" key="9">
    <source>
        <dbReference type="RuleBase" id="RU004016"/>
    </source>
</evidence>
<dbReference type="PANTHER" id="PTHR21581:SF6">
    <property type="entry name" value="TRAFFICKING PROTEIN PARTICLE COMPLEX SUBUNIT 12"/>
    <property type="match status" value="1"/>
</dbReference>
<dbReference type="GO" id="GO:0008360">
    <property type="term" value="P:regulation of cell shape"/>
    <property type="evidence" value="ECO:0007669"/>
    <property type="project" value="UniProtKB-KW"/>
</dbReference>
<keyword evidence="4" id="KW-0133">Cell shape</keyword>
<dbReference type="PANTHER" id="PTHR21581">
    <property type="entry name" value="D-ALANYL-D-ALANINE CARBOXYPEPTIDASE"/>
    <property type="match status" value="1"/>
</dbReference>
<evidence type="ECO:0000256" key="10">
    <source>
        <dbReference type="SAM" id="Phobius"/>
    </source>
</evidence>
<keyword evidence="2" id="KW-0732">Signal</keyword>
<dbReference type="InterPro" id="IPR012338">
    <property type="entry name" value="Beta-lactam/transpept-like"/>
</dbReference>
<proteinExistence type="inferred from homology"/>
<dbReference type="PRINTS" id="PR00725">
    <property type="entry name" value="DADACBPTASE1"/>
</dbReference>
<dbReference type="EMBL" id="LCHM01000007">
    <property type="protein sequence ID" value="KKT38718.1"/>
    <property type="molecule type" value="Genomic_DNA"/>
</dbReference>
<feature type="active site" evidence="7">
    <location>
        <position position="165"/>
    </location>
</feature>
<dbReference type="PATRIC" id="fig|1618447.3.peg.303"/>
<dbReference type="InterPro" id="IPR001967">
    <property type="entry name" value="Peptidase_S11_N"/>
</dbReference>
<name>A0A0G1GWX5_9BACT</name>
<organism evidence="12 13">
    <name type="scientific">Candidatus Gottesmanbacteria bacterium GW2011_GWB1_44_11c</name>
    <dbReference type="NCBI Taxonomy" id="1618447"/>
    <lineage>
        <taxon>Bacteria</taxon>
        <taxon>Candidatus Gottesmaniibacteriota</taxon>
    </lineage>
</organism>
<dbReference type="Proteomes" id="UP000034617">
    <property type="component" value="Unassembled WGS sequence"/>
</dbReference>
<keyword evidence="10" id="KW-1133">Transmembrane helix</keyword>
<keyword evidence="10" id="KW-0472">Membrane</keyword>
<feature type="active site" description="Proton acceptor" evidence="7">
    <location>
        <position position="115"/>
    </location>
</feature>
<evidence type="ECO:0000256" key="4">
    <source>
        <dbReference type="ARBA" id="ARBA00022960"/>
    </source>
</evidence>
<feature type="transmembrane region" description="Helical" evidence="10">
    <location>
        <begin position="21"/>
        <end position="41"/>
    </location>
</feature>
<gene>
    <name evidence="12" type="ORF">UW22_C0007G0021</name>
</gene>
<evidence type="ECO:0000259" key="11">
    <source>
        <dbReference type="Pfam" id="PF00768"/>
    </source>
</evidence>
<dbReference type="GO" id="GO:0006508">
    <property type="term" value="P:proteolysis"/>
    <property type="evidence" value="ECO:0007669"/>
    <property type="project" value="InterPro"/>
</dbReference>
<dbReference type="AlphaFoldDB" id="A0A0G1GWX5"/>
<dbReference type="GO" id="GO:0009002">
    <property type="term" value="F:serine-type D-Ala-D-Ala carboxypeptidase activity"/>
    <property type="evidence" value="ECO:0007669"/>
    <property type="project" value="InterPro"/>
</dbReference>
<evidence type="ECO:0000256" key="7">
    <source>
        <dbReference type="PIRSR" id="PIRSR618044-1"/>
    </source>
</evidence>
<dbReference type="Gene3D" id="3.40.710.10">
    <property type="entry name" value="DD-peptidase/beta-lactamase superfamily"/>
    <property type="match status" value="1"/>
</dbReference>
<evidence type="ECO:0000256" key="1">
    <source>
        <dbReference type="ARBA" id="ARBA00007164"/>
    </source>
</evidence>
<comment type="caution">
    <text evidence="12">The sequence shown here is derived from an EMBL/GenBank/DDBJ whole genome shotgun (WGS) entry which is preliminary data.</text>
</comment>
<dbReference type="GO" id="GO:0071555">
    <property type="term" value="P:cell wall organization"/>
    <property type="evidence" value="ECO:0007669"/>
    <property type="project" value="UniProtKB-KW"/>
</dbReference>
<keyword evidence="6" id="KW-0961">Cell wall biogenesis/degradation</keyword>
<sequence>MIHMARPSSFFHYSSRKSPFLWLRFIFLIFLILLIPLFHLVNNKKDLLIKEISFNSTPTPPMPIPSPAPYPVNTTGVYPGDEVSAAGVVVVDVDSHVYLYKRNDDMLLSPASTTKLMTALVALDVYNLEDVVTVASVSASGQSMGLIAGEKITVENLLYGALIQSGNDAAFTLAQHYPQGGDKFIDLMNKKAQALHMDQSYFTNPMGFDGGEHKVTPRDLSLLALAAIQNKTIAKMVAIPQITVSDVNHVYFHKLSNINQLLGKIPGVGGIKTGWTEAAGENLITYVERNNRKIILVVLHSRDRFGDTIKLIDWVFDNYRWEEMGK</sequence>